<evidence type="ECO:0000313" key="2">
    <source>
        <dbReference type="Proteomes" id="UP000193420"/>
    </source>
</evidence>
<accession>A0A1X7KZB3</accession>
<dbReference type="Proteomes" id="UP000193420">
    <property type="component" value="Unassembled WGS sequence"/>
</dbReference>
<dbReference type="EMBL" id="FXAO01000008">
    <property type="protein sequence ID" value="SMG46219.1"/>
    <property type="molecule type" value="Genomic_DNA"/>
</dbReference>
<evidence type="ECO:0000313" key="1">
    <source>
        <dbReference type="EMBL" id="SMG46219.1"/>
    </source>
</evidence>
<evidence type="ECO:0008006" key="3">
    <source>
        <dbReference type="Google" id="ProtNLM"/>
    </source>
</evidence>
<dbReference type="PROSITE" id="PS51257">
    <property type="entry name" value="PROKAR_LIPOPROTEIN"/>
    <property type="match status" value="1"/>
</dbReference>
<keyword evidence="2" id="KW-1185">Reference proteome</keyword>
<proteinExistence type="predicted"/>
<name>A0A1X7KZB3_9FLAO</name>
<sequence length="172" mass="19934">MQKLMNSFKPILTSFLILFLSSCLQNKSKGKIDKLNTGQEIESVESDFTIIEFDPEWYWIYKNVSPSMLSDNEIQQVEKILQTVVEENNASRKEKTESRFSIKLEGYKKQYVAVINQKGEKEVWANMFCSDFEAEYWKVGIVDVDDGGNCFWNVKINLATGEYYELSINGYA</sequence>
<organism evidence="1 2">
    <name type="scientific">Arenibacter troitsensis</name>
    <dbReference type="NCBI Taxonomy" id="188872"/>
    <lineage>
        <taxon>Bacteria</taxon>
        <taxon>Pseudomonadati</taxon>
        <taxon>Bacteroidota</taxon>
        <taxon>Flavobacteriia</taxon>
        <taxon>Flavobacteriales</taxon>
        <taxon>Flavobacteriaceae</taxon>
        <taxon>Arenibacter</taxon>
    </lineage>
</organism>
<dbReference type="AlphaFoldDB" id="A0A1X7KZB3"/>
<reference evidence="2" key="1">
    <citation type="submission" date="2017-04" db="EMBL/GenBank/DDBJ databases">
        <authorList>
            <person name="Varghese N."/>
            <person name="Submissions S."/>
        </authorList>
    </citation>
    <scope>NUCLEOTIDE SEQUENCE [LARGE SCALE GENOMIC DNA]</scope>
    <source>
        <strain evidence="2">DSM 19835</strain>
    </source>
</reference>
<protein>
    <recommendedName>
        <fullName evidence="3">Lipoprotein</fullName>
    </recommendedName>
</protein>
<gene>
    <name evidence="1" type="ORF">SAMN03080602_03459</name>
</gene>